<accession>N1PM72</accession>
<protein>
    <submittedName>
        <fullName evidence="1">Uncharacterized protein</fullName>
    </submittedName>
</protein>
<evidence type="ECO:0000313" key="2">
    <source>
        <dbReference type="Proteomes" id="UP000016933"/>
    </source>
</evidence>
<dbReference type="InterPro" id="IPR035994">
    <property type="entry name" value="Nucleoside_phosphorylase_sf"/>
</dbReference>
<dbReference type="STRING" id="675120.N1PM72"/>
<reference evidence="2" key="1">
    <citation type="journal article" date="2012" name="PLoS Genet.">
        <title>The genomes of the fungal plant pathogens Cladosporium fulvum and Dothistroma septosporum reveal adaptation to different hosts and lifestyles but also signatures of common ancestry.</title>
        <authorList>
            <person name="de Wit P.J.G.M."/>
            <person name="van der Burgt A."/>
            <person name="Oekmen B."/>
            <person name="Stergiopoulos I."/>
            <person name="Abd-Elsalam K.A."/>
            <person name="Aerts A.L."/>
            <person name="Bahkali A.H."/>
            <person name="Beenen H.G."/>
            <person name="Chettri P."/>
            <person name="Cox M.P."/>
            <person name="Datema E."/>
            <person name="de Vries R.P."/>
            <person name="Dhillon B."/>
            <person name="Ganley A.R."/>
            <person name="Griffiths S.A."/>
            <person name="Guo Y."/>
            <person name="Hamelin R.C."/>
            <person name="Henrissat B."/>
            <person name="Kabir M.S."/>
            <person name="Jashni M.K."/>
            <person name="Kema G."/>
            <person name="Klaubauf S."/>
            <person name="Lapidus A."/>
            <person name="Levasseur A."/>
            <person name="Lindquist E."/>
            <person name="Mehrabi R."/>
            <person name="Ohm R.A."/>
            <person name="Owen T.J."/>
            <person name="Salamov A."/>
            <person name="Schwelm A."/>
            <person name="Schijlen E."/>
            <person name="Sun H."/>
            <person name="van den Burg H.A."/>
            <person name="van Ham R.C.H.J."/>
            <person name="Zhang S."/>
            <person name="Goodwin S.B."/>
            <person name="Grigoriev I.V."/>
            <person name="Collemare J."/>
            <person name="Bradshaw R.E."/>
        </authorList>
    </citation>
    <scope>NUCLEOTIDE SEQUENCE [LARGE SCALE GENOMIC DNA]</scope>
    <source>
        <strain evidence="2">NZE10 / CBS 128990</strain>
    </source>
</reference>
<dbReference type="GO" id="GO:0009116">
    <property type="term" value="P:nucleoside metabolic process"/>
    <property type="evidence" value="ECO:0007669"/>
    <property type="project" value="InterPro"/>
</dbReference>
<keyword evidence="2" id="KW-1185">Reference proteome</keyword>
<dbReference type="AlphaFoldDB" id="N1PM72"/>
<dbReference type="OMA" id="KPFNWQR"/>
<gene>
    <name evidence="1" type="ORF">DOTSEDRAFT_62968</name>
</gene>
<reference evidence="1 2" key="2">
    <citation type="journal article" date="2012" name="PLoS Pathog.">
        <title>Diverse lifestyles and strategies of plant pathogenesis encoded in the genomes of eighteen Dothideomycetes fungi.</title>
        <authorList>
            <person name="Ohm R.A."/>
            <person name="Feau N."/>
            <person name="Henrissat B."/>
            <person name="Schoch C.L."/>
            <person name="Horwitz B.A."/>
            <person name="Barry K.W."/>
            <person name="Condon B.J."/>
            <person name="Copeland A.C."/>
            <person name="Dhillon B."/>
            <person name="Glaser F."/>
            <person name="Hesse C.N."/>
            <person name="Kosti I."/>
            <person name="LaButti K."/>
            <person name="Lindquist E.A."/>
            <person name="Lucas S."/>
            <person name="Salamov A.A."/>
            <person name="Bradshaw R.E."/>
            <person name="Ciuffetti L."/>
            <person name="Hamelin R.C."/>
            <person name="Kema G.H.J."/>
            <person name="Lawrence C."/>
            <person name="Scott J.A."/>
            <person name="Spatafora J.W."/>
            <person name="Turgeon B.G."/>
            <person name="de Wit P.J.G.M."/>
            <person name="Zhong S."/>
            <person name="Goodwin S.B."/>
            <person name="Grigoriev I.V."/>
        </authorList>
    </citation>
    <scope>NUCLEOTIDE SEQUENCE [LARGE SCALE GENOMIC DNA]</scope>
    <source>
        <strain evidence="2">NZE10 / CBS 128990</strain>
    </source>
</reference>
<organism evidence="1 2">
    <name type="scientific">Dothistroma septosporum (strain NZE10 / CBS 128990)</name>
    <name type="common">Red band needle blight fungus</name>
    <name type="synonym">Mycosphaerella pini</name>
    <dbReference type="NCBI Taxonomy" id="675120"/>
    <lineage>
        <taxon>Eukaryota</taxon>
        <taxon>Fungi</taxon>
        <taxon>Dikarya</taxon>
        <taxon>Ascomycota</taxon>
        <taxon>Pezizomycotina</taxon>
        <taxon>Dothideomycetes</taxon>
        <taxon>Dothideomycetidae</taxon>
        <taxon>Mycosphaerellales</taxon>
        <taxon>Mycosphaerellaceae</taxon>
        <taxon>Dothistroma</taxon>
    </lineage>
</organism>
<dbReference type="eggNOG" id="ENOG502SK1Z">
    <property type="taxonomic scope" value="Eukaryota"/>
</dbReference>
<name>N1PM72_DOTSN</name>
<dbReference type="SUPFAM" id="SSF53167">
    <property type="entry name" value="Purine and uridine phosphorylases"/>
    <property type="match status" value="1"/>
</dbReference>
<sequence length="334" mass="37246">MGQSLHRYLEIKVHPDIKHGSYESIRVIGEHSRTPPARVSSIEKTDKPFNWQRPTSLMYDSGTIDLLCFPGPDSVKHYASIVATYLDLIGKDSSVTSYAEPSDRGCMEPLLASNLASLGQVDTVVLGYVHGLKRFISSDWQGGDANDIFAWQKMRASNGTSVAFIGCRVSFWGDIAGNVVRALQRLNGVKTVLYIGKLGTLRPEIPPNQWLATGTTSMLDGELVEWRSVLDPHITCTNNVVRGAHYSLPSVLDETKDWLETHRHTFAFVDPEIGHMAKASIQGGTDFAYLHIISDNIAKKYSYDLSNERLQQVIKDREMLLTGIQDTLEQFFTV</sequence>
<dbReference type="GO" id="GO:0003824">
    <property type="term" value="F:catalytic activity"/>
    <property type="evidence" value="ECO:0007669"/>
    <property type="project" value="InterPro"/>
</dbReference>
<dbReference type="HOGENOM" id="CLU_049221_0_0_1"/>
<dbReference type="Proteomes" id="UP000016933">
    <property type="component" value="Unassembled WGS sequence"/>
</dbReference>
<dbReference type="EMBL" id="KB446539">
    <property type="protein sequence ID" value="EME44587.1"/>
    <property type="molecule type" value="Genomic_DNA"/>
</dbReference>
<evidence type="ECO:0000313" key="1">
    <source>
        <dbReference type="EMBL" id="EME44587.1"/>
    </source>
</evidence>
<proteinExistence type="predicted"/>
<dbReference type="OrthoDB" id="3503419at2759"/>